<proteinExistence type="predicted"/>
<evidence type="ECO:0000313" key="2">
    <source>
        <dbReference type="Proteomes" id="UP000245489"/>
    </source>
</evidence>
<dbReference type="AlphaFoldDB" id="A0A316DGH1"/>
<comment type="caution">
    <text evidence="1">The sequence shown here is derived from an EMBL/GenBank/DDBJ whole genome shotgun (WGS) entry which is preliminary data.</text>
</comment>
<accession>A0A316DGH1</accession>
<organism evidence="1 2">
    <name type="scientific">Arcicella aurantiaca</name>
    <dbReference type="NCBI Taxonomy" id="591202"/>
    <lineage>
        <taxon>Bacteria</taxon>
        <taxon>Pseudomonadati</taxon>
        <taxon>Bacteroidota</taxon>
        <taxon>Cytophagia</taxon>
        <taxon>Cytophagales</taxon>
        <taxon>Flectobacillaceae</taxon>
        <taxon>Arcicella</taxon>
    </lineage>
</organism>
<protein>
    <submittedName>
        <fullName evidence="1">Uncharacterized protein</fullName>
    </submittedName>
</protein>
<keyword evidence="2" id="KW-1185">Reference proteome</keyword>
<dbReference type="EMBL" id="QGGO01000045">
    <property type="protein sequence ID" value="PWK16746.1"/>
    <property type="molecule type" value="Genomic_DNA"/>
</dbReference>
<evidence type="ECO:0000313" key="1">
    <source>
        <dbReference type="EMBL" id="PWK16746.1"/>
    </source>
</evidence>
<sequence length="171" mass="20271">MFPHRRKKYNYRCRNIGLQFKKKKTYSLVFVSILEIGYFCLKYNNMNSTVSTLFHEVERLDNRSLDAFIDNVISLRVRRDTSSKQKEEAELLEKINRSLSLKQVERFRELNQKRIEENIAESELVELTVLLEKTEKLNVNRLKYLSLLARLRNISVRDLMNQLGISNPTNG</sequence>
<dbReference type="Proteomes" id="UP000245489">
    <property type="component" value="Unassembled WGS sequence"/>
</dbReference>
<name>A0A316DGH1_9BACT</name>
<reference evidence="1 2" key="1">
    <citation type="submission" date="2018-05" db="EMBL/GenBank/DDBJ databases">
        <title>Genomic Encyclopedia of Archaeal and Bacterial Type Strains, Phase II (KMG-II): from individual species to whole genera.</title>
        <authorList>
            <person name="Goeker M."/>
        </authorList>
    </citation>
    <scope>NUCLEOTIDE SEQUENCE [LARGE SCALE GENOMIC DNA]</scope>
    <source>
        <strain evidence="1 2">DSM 22214</strain>
    </source>
</reference>
<gene>
    <name evidence="1" type="ORF">LV89_04769</name>
</gene>